<evidence type="ECO:0000256" key="1">
    <source>
        <dbReference type="ARBA" id="ARBA00001933"/>
    </source>
</evidence>
<reference evidence="8" key="1">
    <citation type="submission" date="2022-07" db="EMBL/GenBank/DDBJ databases">
        <title>Complete genome of CX2.</title>
        <authorList>
            <person name="Cao G."/>
        </authorList>
    </citation>
    <scope>NUCLEOTIDE SEQUENCE</scope>
    <source>
        <strain evidence="8">CX2</strain>
    </source>
</reference>
<name>A0ABY5FQQ7_9BACL</name>
<evidence type="ECO:0000256" key="5">
    <source>
        <dbReference type="ARBA" id="ARBA00022898"/>
    </source>
</evidence>
<evidence type="ECO:0000256" key="4">
    <source>
        <dbReference type="ARBA" id="ARBA00022679"/>
    </source>
</evidence>
<protein>
    <recommendedName>
        <fullName evidence="6">Aminotransferase</fullName>
        <ecNumber evidence="6">2.6.1.-</ecNumber>
    </recommendedName>
</protein>
<evidence type="ECO:0000256" key="3">
    <source>
        <dbReference type="ARBA" id="ARBA00022576"/>
    </source>
</evidence>
<evidence type="ECO:0000256" key="2">
    <source>
        <dbReference type="ARBA" id="ARBA00007441"/>
    </source>
</evidence>
<comment type="similarity">
    <text evidence="2 6">Belongs to the class-I pyridoxal-phosphate-dependent aminotransferase family.</text>
</comment>
<dbReference type="InterPro" id="IPR004838">
    <property type="entry name" value="NHTrfase_class1_PyrdxlP-BS"/>
</dbReference>
<dbReference type="PANTHER" id="PTHR46383:SF3">
    <property type="entry name" value="ASPARTATE AMINOTRANSFERASE-RELATED"/>
    <property type="match status" value="1"/>
</dbReference>
<dbReference type="EMBL" id="CP101462">
    <property type="protein sequence ID" value="UTT43942.1"/>
    <property type="molecule type" value="Genomic_DNA"/>
</dbReference>
<keyword evidence="9" id="KW-1185">Reference proteome</keyword>
<dbReference type="InterPro" id="IPR050596">
    <property type="entry name" value="AspAT/PAT-like"/>
</dbReference>
<evidence type="ECO:0000259" key="7">
    <source>
        <dbReference type="Pfam" id="PF00155"/>
    </source>
</evidence>
<keyword evidence="5" id="KW-0663">Pyridoxal phosphate</keyword>
<gene>
    <name evidence="8" type="ORF">NMQ00_05420</name>
</gene>
<dbReference type="PROSITE" id="PS00105">
    <property type="entry name" value="AA_TRANSFER_CLASS_1"/>
    <property type="match status" value="1"/>
</dbReference>
<keyword evidence="4 6" id="KW-0808">Transferase</keyword>
<dbReference type="EC" id="2.6.1.-" evidence="6"/>
<accession>A0ABY5FQQ7</accession>
<dbReference type="RefSeq" id="WP_255178267.1">
    <property type="nucleotide sequence ID" value="NZ_CP101462.1"/>
</dbReference>
<dbReference type="Pfam" id="PF00155">
    <property type="entry name" value="Aminotran_1_2"/>
    <property type="match status" value="1"/>
</dbReference>
<dbReference type="SUPFAM" id="SSF53383">
    <property type="entry name" value="PLP-dependent transferases"/>
    <property type="match status" value="1"/>
</dbReference>
<dbReference type="InterPro" id="IPR015422">
    <property type="entry name" value="PyrdxlP-dep_Trfase_small"/>
</dbReference>
<dbReference type="Gene3D" id="3.40.640.10">
    <property type="entry name" value="Type I PLP-dependent aspartate aminotransferase-like (Major domain)"/>
    <property type="match status" value="1"/>
</dbReference>
<comment type="cofactor">
    <cofactor evidence="1 6">
        <name>pyridoxal 5'-phosphate</name>
        <dbReference type="ChEBI" id="CHEBI:597326"/>
    </cofactor>
</comment>
<dbReference type="NCBIfam" id="NF005816">
    <property type="entry name" value="PRK07682.1"/>
    <property type="match status" value="1"/>
</dbReference>
<evidence type="ECO:0000313" key="9">
    <source>
        <dbReference type="Proteomes" id="UP001060325"/>
    </source>
</evidence>
<dbReference type="InterPro" id="IPR015421">
    <property type="entry name" value="PyrdxlP-dep_Trfase_major"/>
</dbReference>
<keyword evidence="3 6" id="KW-0032">Aminotransferase</keyword>
<feature type="domain" description="Aminotransferase class I/classII large" evidence="7">
    <location>
        <begin position="28"/>
        <end position="377"/>
    </location>
</feature>
<sequence>MKSLSQQVVSMKPSGIRRFFDLAQTMENVVSLGVGEPDFITPWNVREASYAALEQGYTAYSANAGLLELRQEIAGYMADRFGATYDPATELIVTTGASQALDIAFRALLNPGDEVIVVEPAFVSYGPLIELAGGTVVPVACRPENGFRLDREDVEAAITERTKAILLCFPSNPTGATMTGEELTEIAELATKHDLWVVSDEIYAELSYDEPFTSFATLHDMRERTIVVNGFSKAFAMTGWRLGFTCAPEVVTREMLKVHQYGMMCAPTLVQFGGLEALRSRDQHVPKMVKSYRQRRNYFIQALNDAGLPTHVPGGAFYAFPSIRHTGLTSEEFAERLLLEERVAVVPGNAFGASGEGFVRASYATSIEQLQEAIRRIDRFMKQFEVTTTVTDSQR</sequence>
<organism evidence="8 9">
    <name type="scientific">Exiguobacterium aurantiacum</name>
    <dbReference type="NCBI Taxonomy" id="33987"/>
    <lineage>
        <taxon>Bacteria</taxon>
        <taxon>Bacillati</taxon>
        <taxon>Bacillota</taxon>
        <taxon>Bacilli</taxon>
        <taxon>Bacillales</taxon>
        <taxon>Bacillales Family XII. Incertae Sedis</taxon>
        <taxon>Exiguobacterium</taxon>
    </lineage>
</organism>
<dbReference type="GO" id="GO:0008483">
    <property type="term" value="F:transaminase activity"/>
    <property type="evidence" value="ECO:0007669"/>
    <property type="project" value="UniProtKB-KW"/>
</dbReference>
<dbReference type="CDD" id="cd00609">
    <property type="entry name" value="AAT_like"/>
    <property type="match status" value="1"/>
</dbReference>
<dbReference type="InterPro" id="IPR004839">
    <property type="entry name" value="Aminotransferase_I/II_large"/>
</dbReference>
<dbReference type="InterPro" id="IPR015424">
    <property type="entry name" value="PyrdxlP-dep_Trfase"/>
</dbReference>
<evidence type="ECO:0000313" key="8">
    <source>
        <dbReference type="EMBL" id="UTT43942.1"/>
    </source>
</evidence>
<dbReference type="Proteomes" id="UP001060325">
    <property type="component" value="Chromosome"/>
</dbReference>
<dbReference type="Gene3D" id="3.90.1150.10">
    <property type="entry name" value="Aspartate Aminotransferase, domain 1"/>
    <property type="match status" value="1"/>
</dbReference>
<dbReference type="PANTHER" id="PTHR46383">
    <property type="entry name" value="ASPARTATE AMINOTRANSFERASE"/>
    <property type="match status" value="1"/>
</dbReference>
<proteinExistence type="inferred from homology"/>
<evidence type="ECO:0000256" key="6">
    <source>
        <dbReference type="RuleBase" id="RU000481"/>
    </source>
</evidence>